<reference evidence="1 2" key="2">
    <citation type="submission" date="2018-11" db="EMBL/GenBank/DDBJ databases">
        <authorList>
            <consortium name="Pathogen Informatics"/>
        </authorList>
    </citation>
    <scope>NUCLEOTIDE SEQUENCE [LARGE SCALE GENOMIC DNA]</scope>
    <source>
        <strain evidence="1 2">NST_G2</strain>
    </source>
</reference>
<dbReference type="PANTHER" id="PTHR33332">
    <property type="entry name" value="REVERSE TRANSCRIPTASE DOMAIN-CONTAINING PROTEIN"/>
    <property type="match status" value="1"/>
</dbReference>
<organism evidence="3">
    <name type="scientific">Schistocephalus solidus</name>
    <name type="common">Tapeworm</name>
    <dbReference type="NCBI Taxonomy" id="70667"/>
    <lineage>
        <taxon>Eukaryota</taxon>
        <taxon>Metazoa</taxon>
        <taxon>Spiralia</taxon>
        <taxon>Lophotrochozoa</taxon>
        <taxon>Platyhelminthes</taxon>
        <taxon>Cestoda</taxon>
        <taxon>Eucestoda</taxon>
        <taxon>Diphyllobothriidea</taxon>
        <taxon>Diphyllobothriidae</taxon>
        <taxon>Schistocephalus</taxon>
    </lineage>
</organism>
<evidence type="ECO:0000313" key="1">
    <source>
        <dbReference type="EMBL" id="VDL99691.1"/>
    </source>
</evidence>
<name>A0A183TA08_SCHSO</name>
<protein>
    <submittedName>
        <fullName evidence="3">Reverse transcriptase domain-containing protein</fullName>
    </submittedName>
</protein>
<evidence type="ECO:0000313" key="2">
    <source>
        <dbReference type="Proteomes" id="UP000275846"/>
    </source>
</evidence>
<dbReference type="OrthoDB" id="414730at2759"/>
<accession>A0A183TA08</accession>
<keyword evidence="2" id="KW-1185">Reference proteome</keyword>
<evidence type="ECO:0000313" key="3">
    <source>
        <dbReference type="WBParaSite" id="SSLN_0001380901-mRNA-1"/>
    </source>
</evidence>
<sequence length="183" mass="20661">MSLIKKFLNSLDWQHLSSMNDAASFPDFMSVVSNNILEFVPTKIVKPYTSESTVPYFLLPRLKKLTFFNLITSLRNEQQSVVVIYFDLSKAFDKVPYRRLLVKLEALGIQSPLLNFIGSYLSNRSQKVLVALTTLDNLDTFLRFCNSDDGLQVQLMIKADCDGFSSLIGGLCSQQGRISLMIS</sequence>
<dbReference type="Proteomes" id="UP000275846">
    <property type="component" value="Unassembled WGS sequence"/>
</dbReference>
<dbReference type="AlphaFoldDB" id="A0A183TA08"/>
<reference evidence="3" key="1">
    <citation type="submission" date="2016-06" db="UniProtKB">
        <authorList>
            <consortium name="WormBaseParasite"/>
        </authorList>
    </citation>
    <scope>IDENTIFICATION</scope>
</reference>
<proteinExistence type="predicted"/>
<dbReference type="WBParaSite" id="SSLN_0001380901-mRNA-1">
    <property type="protein sequence ID" value="SSLN_0001380901-mRNA-1"/>
    <property type="gene ID" value="SSLN_0001380901"/>
</dbReference>
<dbReference type="EMBL" id="UYSU01037982">
    <property type="protein sequence ID" value="VDL99691.1"/>
    <property type="molecule type" value="Genomic_DNA"/>
</dbReference>
<gene>
    <name evidence="1" type="ORF">SSLN_LOCUS13306</name>
</gene>